<proteinExistence type="predicted"/>
<dbReference type="AlphaFoldDB" id="A0A7R9HPR1"/>
<reference evidence="1" key="1">
    <citation type="submission" date="2020-11" db="EMBL/GenBank/DDBJ databases">
        <authorList>
            <person name="Tran Van P."/>
        </authorList>
    </citation>
    <scope>NUCLEOTIDE SEQUENCE</scope>
</reference>
<sequence length="152" mass="16589">MENHLWEITPRSPERDSNLDLPVLGSLTRYDTSALTNYAAEVGNLNSSPVASLVLTDSSQLTYDSQHLGIYSSPMASLVLTYSSQLTSDSQHLGIYSSPVASLVLIDSSQLTSDSQHLAHDTKIIVKAYGAIQTNKNQYGAISIHTERYESI</sequence>
<evidence type="ECO:0000313" key="1">
    <source>
        <dbReference type="EMBL" id="CAD7430113.1"/>
    </source>
</evidence>
<organism evidence="1">
    <name type="scientific">Timema monikensis</name>
    <dbReference type="NCBI Taxonomy" id="170555"/>
    <lineage>
        <taxon>Eukaryota</taxon>
        <taxon>Metazoa</taxon>
        <taxon>Ecdysozoa</taxon>
        <taxon>Arthropoda</taxon>
        <taxon>Hexapoda</taxon>
        <taxon>Insecta</taxon>
        <taxon>Pterygota</taxon>
        <taxon>Neoptera</taxon>
        <taxon>Polyneoptera</taxon>
        <taxon>Phasmatodea</taxon>
        <taxon>Timematodea</taxon>
        <taxon>Timematoidea</taxon>
        <taxon>Timematidae</taxon>
        <taxon>Timema</taxon>
    </lineage>
</organism>
<protein>
    <submittedName>
        <fullName evidence="1">Uncharacterized protein</fullName>
    </submittedName>
</protein>
<accession>A0A7R9HPR1</accession>
<gene>
    <name evidence="1" type="ORF">TMSB3V08_LOCUS6881</name>
</gene>
<dbReference type="EMBL" id="OB794342">
    <property type="protein sequence ID" value="CAD7430113.1"/>
    <property type="molecule type" value="Genomic_DNA"/>
</dbReference>
<name>A0A7R9HPR1_9NEOP</name>